<gene>
    <name evidence="1" type="ORF">MRB53_003979</name>
</gene>
<proteinExistence type="predicted"/>
<evidence type="ECO:0000313" key="1">
    <source>
        <dbReference type="EMBL" id="KAJ8650956.1"/>
    </source>
</evidence>
<name>A0ACC2MZ40_PERAE</name>
<accession>A0ACC2MZ40</accession>
<keyword evidence="2" id="KW-1185">Reference proteome</keyword>
<reference evidence="1 2" key="1">
    <citation type="journal article" date="2022" name="Hortic Res">
        <title>A haplotype resolved chromosomal level avocado genome allows analysis of novel avocado genes.</title>
        <authorList>
            <person name="Nath O."/>
            <person name="Fletcher S.J."/>
            <person name="Hayward A."/>
            <person name="Shaw L.M."/>
            <person name="Masouleh A.K."/>
            <person name="Furtado A."/>
            <person name="Henry R.J."/>
            <person name="Mitter N."/>
        </authorList>
    </citation>
    <scope>NUCLEOTIDE SEQUENCE [LARGE SCALE GENOMIC DNA]</scope>
    <source>
        <strain evidence="2">cv. Hass</strain>
    </source>
</reference>
<organism evidence="1 2">
    <name type="scientific">Persea americana</name>
    <name type="common">Avocado</name>
    <dbReference type="NCBI Taxonomy" id="3435"/>
    <lineage>
        <taxon>Eukaryota</taxon>
        <taxon>Viridiplantae</taxon>
        <taxon>Streptophyta</taxon>
        <taxon>Embryophyta</taxon>
        <taxon>Tracheophyta</taxon>
        <taxon>Spermatophyta</taxon>
        <taxon>Magnoliopsida</taxon>
        <taxon>Magnoliidae</taxon>
        <taxon>Laurales</taxon>
        <taxon>Lauraceae</taxon>
        <taxon>Persea</taxon>
    </lineage>
</organism>
<sequence>MAELKQIVGCHPTPQPVPAPCPTPQPDCPDGSKPSAGDHKESAGDRNELSNNKVDTGNVIAVNHGSITINRDGKTNQQ</sequence>
<comment type="caution">
    <text evidence="1">The sequence shown here is derived from an EMBL/GenBank/DDBJ whole genome shotgun (WGS) entry which is preliminary data.</text>
</comment>
<dbReference type="Proteomes" id="UP001234297">
    <property type="component" value="Chromosome 1"/>
</dbReference>
<evidence type="ECO:0000313" key="2">
    <source>
        <dbReference type="Proteomes" id="UP001234297"/>
    </source>
</evidence>
<dbReference type="EMBL" id="CM056809">
    <property type="protein sequence ID" value="KAJ8650956.1"/>
    <property type="molecule type" value="Genomic_DNA"/>
</dbReference>
<protein>
    <submittedName>
        <fullName evidence="1">Uncharacterized protein</fullName>
    </submittedName>
</protein>